<accession>A0A8W8JBS1</accession>
<feature type="chain" id="PRO_5036482080" evidence="2">
    <location>
        <begin position="20"/>
        <end position="155"/>
    </location>
</feature>
<reference evidence="3" key="1">
    <citation type="submission" date="2022-08" db="UniProtKB">
        <authorList>
            <consortium name="EnsemblMetazoa"/>
        </authorList>
    </citation>
    <scope>IDENTIFICATION</scope>
    <source>
        <strain evidence="3">05x7-T-G4-1.051#20</strain>
    </source>
</reference>
<keyword evidence="4" id="KW-1185">Reference proteome</keyword>
<organism evidence="3 4">
    <name type="scientific">Magallana gigas</name>
    <name type="common">Pacific oyster</name>
    <name type="synonym">Crassostrea gigas</name>
    <dbReference type="NCBI Taxonomy" id="29159"/>
    <lineage>
        <taxon>Eukaryota</taxon>
        <taxon>Metazoa</taxon>
        <taxon>Spiralia</taxon>
        <taxon>Lophotrochozoa</taxon>
        <taxon>Mollusca</taxon>
        <taxon>Bivalvia</taxon>
        <taxon>Autobranchia</taxon>
        <taxon>Pteriomorphia</taxon>
        <taxon>Ostreida</taxon>
        <taxon>Ostreoidea</taxon>
        <taxon>Ostreidae</taxon>
        <taxon>Magallana</taxon>
    </lineage>
</organism>
<dbReference type="EnsemblMetazoa" id="G18356.1">
    <property type="protein sequence ID" value="G18356.1:cds"/>
    <property type="gene ID" value="G18356"/>
</dbReference>
<feature type="signal peptide" evidence="2">
    <location>
        <begin position="1"/>
        <end position="19"/>
    </location>
</feature>
<proteinExistence type="predicted"/>
<protein>
    <submittedName>
        <fullName evidence="3">Uncharacterized protein</fullName>
    </submittedName>
</protein>
<evidence type="ECO:0000313" key="3">
    <source>
        <dbReference type="EnsemblMetazoa" id="G18356.1:cds"/>
    </source>
</evidence>
<evidence type="ECO:0000313" key="4">
    <source>
        <dbReference type="Proteomes" id="UP000005408"/>
    </source>
</evidence>
<dbReference type="AlphaFoldDB" id="A0A8W8JBS1"/>
<evidence type="ECO:0000256" key="2">
    <source>
        <dbReference type="SAM" id="SignalP"/>
    </source>
</evidence>
<keyword evidence="1" id="KW-0472">Membrane</keyword>
<dbReference type="Proteomes" id="UP000005408">
    <property type="component" value="Unassembled WGS sequence"/>
</dbReference>
<keyword evidence="1" id="KW-1133">Transmembrane helix</keyword>
<feature type="transmembrane region" description="Helical" evidence="1">
    <location>
        <begin position="68"/>
        <end position="91"/>
    </location>
</feature>
<evidence type="ECO:0000256" key="1">
    <source>
        <dbReference type="SAM" id="Phobius"/>
    </source>
</evidence>
<keyword evidence="1" id="KW-0812">Transmembrane</keyword>
<keyword evidence="2" id="KW-0732">Signal</keyword>
<sequence>MNGVIFAFAVSYFIISSKGQCPPNVGYLAVTSCDGSTKNGPYIYIDFYKINRPCYCTVITSFNAESLLALQISLALFVMISTVSTILNIYFYRYIKTRKKFWNGKSNSKGIKDHRSGTATNAETYTELGNTVSGESENQYDSISRQENYINTNVF</sequence>
<name>A0A8W8JBS1_MAGGI</name>